<keyword evidence="2" id="KW-1185">Reference proteome</keyword>
<name>A0A9W9JWJ9_9EURO</name>
<reference evidence="1" key="2">
    <citation type="journal article" date="2023" name="IMA Fungus">
        <title>Comparative genomic study of the Penicillium genus elucidates a diverse pangenome and 15 lateral gene transfer events.</title>
        <authorList>
            <person name="Petersen C."/>
            <person name="Sorensen T."/>
            <person name="Nielsen M.R."/>
            <person name="Sondergaard T.E."/>
            <person name="Sorensen J.L."/>
            <person name="Fitzpatrick D.A."/>
            <person name="Frisvad J.C."/>
            <person name="Nielsen K.L."/>
        </authorList>
    </citation>
    <scope>NUCLEOTIDE SEQUENCE</scope>
    <source>
        <strain evidence="1">IBT 34128</strain>
    </source>
</reference>
<evidence type="ECO:0000313" key="2">
    <source>
        <dbReference type="Proteomes" id="UP001141434"/>
    </source>
</evidence>
<dbReference type="RefSeq" id="XP_056507532.1">
    <property type="nucleotide sequence ID" value="XM_056659239.1"/>
</dbReference>
<dbReference type="Proteomes" id="UP001141434">
    <property type="component" value="Unassembled WGS sequence"/>
</dbReference>
<protein>
    <submittedName>
        <fullName evidence="1">Uncharacterized protein</fullName>
    </submittedName>
</protein>
<sequence length="91" mass="10778">MTRREADIAMDASRHHLEWILRLIFVEFLPDDHRQCDEQNMPALQQTMGHRENLGDRNAAFRKIPPMDFISAHFLSWRQRRLGLTANAFAF</sequence>
<gene>
    <name evidence="1" type="ORF">NUU61_008714</name>
</gene>
<proteinExistence type="predicted"/>
<reference evidence="1" key="1">
    <citation type="submission" date="2022-11" db="EMBL/GenBank/DDBJ databases">
        <authorList>
            <person name="Petersen C."/>
        </authorList>
    </citation>
    <scope>NUCLEOTIDE SEQUENCE</scope>
    <source>
        <strain evidence="1">IBT 34128</strain>
    </source>
</reference>
<dbReference type="EMBL" id="JAPMSZ010000011">
    <property type="protein sequence ID" value="KAJ5084135.1"/>
    <property type="molecule type" value="Genomic_DNA"/>
</dbReference>
<dbReference type="AlphaFoldDB" id="A0A9W9JWJ9"/>
<dbReference type="GeneID" id="81398408"/>
<organism evidence="1 2">
    <name type="scientific">Penicillium alfredii</name>
    <dbReference type="NCBI Taxonomy" id="1506179"/>
    <lineage>
        <taxon>Eukaryota</taxon>
        <taxon>Fungi</taxon>
        <taxon>Dikarya</taxon>
        <taxon>Ascomycota</taxon>
        <taxon>Pezizomycotina</taxon>
        <taxon>Eurotiomycetes</taxon>
        <taxon>Eurotiomycetidae</taxon>
        <taxon>Eurotiales</taxon>
        <taxon>Aspergillaceae</taxon>
        <taxon>Penicillium</taxon>
    </lineage>
</organism>
<accession>A0A9W9JWJ9</accession>
<comment type="caution">
    <text evidence="1">The sequence shown here is derived from an EMBL/GenBank/DDBJ whole genome shotgun (WGS) entry which is preliminary data.</text>
</comment>
<evidence type="ECO:0000313" key="1">
    <source>
        <dbReference type="EMBL" id="KAJ5084135.1"/>
    </source>
</evidence>